<name>A0A834I955_RHYFE</name>
<protein>
    <submittedName>
        <fullName evidence="1">Uncharacterized protein</fullName>
    </submittedName>
</protein>
<keyword evidence="2" id="KW-1185">Reference proteome</keyword>
<dbReference type="AlphaFoldDB" id="A0A834I955"/>
<reference evidence="1" key="1">
    <citation type="submission" date="2020-08" db="EMBL/GenBank/DDBJ databases">
        <title>Genome sequencing and assembly of the red palm weevil Rhynchophorus ferrugineus.</title>
        <authorList>
            <person name="Dias G.B."/>
            <person name="Bergman C.M."/>
            <person name="Manee M."/>
        </authorList>
    </citation>
    <scope>NUCLEOTIDE SEQUENCE</scope>
    <source>
        <strain evidence="1">AA-2017</strain>
        <tissue evidence="1">Whole larva</tissue>
    </source>
</reference>
<dbReference type="EMBL" id="JAACXV010007964">
    <property type="protein sequence ID" value="KAF7276249.1"/>
    <property type="molecule type" value="Genomic_DNA"/>
</dbReference>
<proteinExistence type="predicted"/>
<dbReference type="Proteomes" id="UP000625711">
    <property type="component" value="Unassembled WGS sequence"/>
</dbReference>
<organism evidence="1 2">
    <name type="scientific">Rhynchophorus ferrugineus</name>
    <name type="common">Red palm weevil</name>
    <name type="synonym">Curculio ferrugineus</name>
    <dbReference type="NCBI Taxonomy" id="354439"/>
    <lineage>
        <taxon>Eukaryota</taxon>
        <taxon>Metazoa</taxon>
        <taxon>Ecdysozoa</taxon>
        <taxon>Arthropoda</taxon>
        <taxon>Hexapoda</taxon>
        <taxon>Insecta</taxon>
        <taxon>Pterygota</taxon>
        <taxon>Neoptera</taxon>
        <taxon>Endopterygota</taxon>
        <taxon>Coleoptera</taxon>
        <taxon>Polyphaga</taxon>
        <taxon>Cucujiformia</taxon>
        <taxon>Curculionidae</taxon>
        <taxon>Dryophthorinae</taxon>
        <taxon>Rhynchophorus</taxon>
    </lineage>
</organism>
<gene>
    <name evidence="1" type="ORF">GWI33_010739</name>
</gene>
<evidence type="ECO:0000313" key="1">
    <source>
        <dbReference type="EMBL" id="KAF7276249.1"/>
    </source>
</evidence>
<evidence type="ECO:0000313" key="2">
    <source>
        <dbReference type="Proteomes" id="UP000625711"/>
    </source>
</evidence>
<comment type="caution">
    <text evidence="1">The sequence shown here is derived from an EMBL/GenBank/DDBJ whole genome shotgun (WGS) entry which is preliminary data.</text>
</comment>
<sequence length="115" mass="13033">MPNPNNCNFASVVKQFNYPFLADGGSLTSGLRQDRALLRRMLFSHTPHTYTQILQPPPADHPPPSIQKWCLSYSSFKKILNSRSKSIFSTEYADNVKVEAPVSLLKNCFQCSFHI</sequence>
<accession>A0A834I955</accession>